<keyword evidence="4" id="KW-1185">Reference proteome</keyword>
<dbReference type="InterPro" id="IPR012332">
    <property type="entry name" value="Autotransporter_pectin_lyase_C"/>
</dbReference>
<evidence type="ECO:0000313" key="3">
    <source>
        <dbReference type="EMBL" id="KAK3273016.1"/>
    </source>
</evidence>
<evidence type="ECO:0000256" key="1">
    <source>
        <dbReference type="SAM" id="MobiDB-lite"/>
    </source>
</evidence>
<accession>A0AAE0L5L7</accession>
<feature type="chain" id="PRO_5042288730" description="Right handed beta helix domain-containing protein" evidence="2">
    <location>
        <begin position="28"/>
        <end position="724"/>
    </location>
</feature>
<dbReference type="EMBL" id="LGRX02008676">
    <property type="protein sequence ID" value="KAK3273016.1"/>
    <property type="molecule type" value="Genomic_DNA"/>
</dbReference>
<dbReference type="PANTHER" id="PTHR11319:SF35">
    <property type="entry name" value="OUTER MEMBRANE PROTEIN PMPC-RELATED"/>
    <property type="match status" value="1"/>
</dbReference>
<sequence length="724" mass="75928">MRLGNWSRDAQMGLLGVLSTFAILVLGQSDDEYVYVISTLGDPETNLHSALQDTSLTQILLQRDISLSQETPSVTHAVTITGDCPALYCTLDGGNEFRIFTSSGFDAILQLKNLELYNGWAAESGGAVYVHDFGRLTLEDCLIHGNYAEESAGAVFANFASVELLRSKLELNTAVTNGGGLAAVRGLVLIQDSVVHGNHASSKGGGVYGDYGSKIVVNNSVVSSNIAQDGGALAVQLNCPVFNVNGGLTLENTSLSVDGSAVQSNQASGSGGAALVKWGALLSVTDSQLLANVAAAYGGALYADEEARLSLASSRCERSEAAEGGAVYSASAAVAEVRSATLVNNSALAGNGGAVLLHSRASAVIADSSLLEENRAAQGGGGVAADKGTALWAYDVELRRNRALVGAGVYLAGHRGDYRRERGHGKGGPRTDVSPPECNLCTCPGADLGVATSTYSLELRFTPERAPSNASNATNATNATAAEPLSSTDEVLRIQTQGVIYPMLSYVALDWYGAVVPALAEQVTVACFLATQFSGLEYLESREGHGLDVVYAGGAEFMQLKLAGTPEHYYTIRFEPYMETDQGSTLPEPWEALEVEVFIEPCAADDYFNEKTQVCERAAAFVIHVYANGTDTADPFFTFDVEPSLPEDVGYIPGPNPLLPLPYNTSFTFINHAHVRYGFLIETQGAGSVDEYLDGWSAVTNGVLGGGGGSVELRSIAAGACPGP</sequence>
<dbReference type="PANTHER" id="PTHR11319">
    <property type="entry name" value="G PROTEIN-COUPLED RECEPTOR-RELATED"/>
    <property type="match status" value="1"/>
</dbReference>
<evidence type="ECO:0000313" key="4">
    <source>
        <dbReference type="Proteomes" id="UP001190700"/>
    </source>
</evidence>
<feature type="signal peptide" evidence="2">
    <location>
        <begin position="1"/>
        <end position="27"/>
    </location>
</feature>
<evidence type="ECO:0000256" key="2">
    <source>
        <dbReference type="SAM" id="SignalP"/>
    </source>
</evidence>
<comment type="caution">
    <text evidence="3">The sequence shown here is derived from an EMBL/GenBank/DDBJ whole genome shotgun (WGS) entry which is preliminary data.</text>
</comment>
<dbReference type="AlphaFoldDB" id="A0AAE0L5L7"/>
<reference evidence="3 4" key="1">
    <citation type="journal article" date="2015" name="Genome Biol. Evol.">
        <title>Comparative Genomics of a Bacterivorous Green Alga Reveals Evolutionary Causalities and Consequences of Phago-Mixotrophic Mode of Nutrition.</title>
        <authorList>
            <person name="Burns J.A."/>
            <person name="Paasch A."/>
            <person name="Narechania A."/>
            <person name="Kim E."/>
        </authorList>
    </citation>
    <scope>NUCLEOTIDE SEQUENCE [LARGE SCALE GENOMIC DNA]</scope>
    <source>
        <strain evidence="3 4">PLY_AMNH</strain>
    </source>
</reference>
<dbReference type="Gene3D" id="2.160.20.20">
    <property type="match status" value="1"/>
</dbReference>
<keyword evidence="2" id="KW-0732">Signal</keyword>
<feature type="region of interest" description="Disordered" evidence="1">
    <location>
        <begin position="464"/>
        <end position="486"/>
    </location>
</feature>
<protein>
    <recommendedName>
        <fullName evidence="5">Right handed beta helix domain-containing protein</fullName>
    </recommendedName>
</protein>
<dbReference type="InterPro" id="IPR011050">
    <property type="entry name" value="Pectin_lyase_fold/virulence"/>
</dbReference>
<name>A0AAE0L5L7_9CHLO</name>
<gene>
    <name evidence="3" type="ORF">CYMTET_18726</name>
</gene>
<dbReference type="Proteomes" id="UP001190700">
    <property type="component" value="Unassembled WGS sequence"/>
</dbReference>
<proteinExistence type="predicted"/>
<dbReference type="SUPFAM" id="SSF51126">
    <property type="entry name" value="Pectin lyase-like"/>
    <property type="match status" value="1"/>
</dbReference>
<organism evidence="3 4">
    <name type="scientific">Cymbomonas tetramitiformis</name>
    <dbReference type="NCBI Taxonomy" id="36881"/>
    <lineage>
        <taxon>Eukaryota</taxon>
        <taxon>Viridiplantae</taxon>
        <taxon>Chlorophyta</taxon>
        <taxon>Pyramimonadophyceae</taxon>
        <taxon>Pyramimonadales</taxon>
        <taxon>Pyramimonadaceae</taxon>
        <taxon>Cymbomonas</taxon>
    </lineage>
</organism>
<feature type="compositionally biased region" description="Low complexity" evidence="1">
    <location>
        <begin position="468"/>
        <end position="482"/>
    </location>
</feature>
<evidence type="ECO:0008006" key="5">
    <source>
        <dbReference type="Google" id="ProtNLM"/>
    </source>
</evidence>